<sequence length="75" mass="8394">MSQLTLYLDEETEAIVRDRAKAAGLSNSRWVAQLIRRNALAAWPVELSLLAGRFPDFPLREDALALPDDVPRVGF</sequence>
<evidence type="ECO:0000313" key="1">
    <source>
        <dbReference type="EMBL" id="MBB5209619.1"/>
    </source>
</evidence>
<accession>A0A7W8G1P3</accession>
<dbReference type="RefSeq" id="WP_183962157.1">
    <property type="nucleotide sequence ID" value="NZ_JACHHP010000007.1"/>
</dbReference>
<gene>
    <name evidence="1" type="ORF">HNQ52_003191</name>
</gene>
<comment type="caution">
    <text evidence="1">The sequence shown here is derived from an EMBL/GenBank/DDBJ whole genome shotgun (WGS) entry which is preliminary data.</text>
</comment>
<reference evidence="1 2" key="1">
    <citation type="submission" date="2020-08" db="EMBL/GenBank/DDBJ databases">
        <title>Genomic Encyclopedia of Type Strains, Phase IV (KMG-IV): sequencing the most valuable type-strain genomes for metagenomic binning, comparative biology and taxonomic classification.</title>
        <authorList>
            <person name="Goeker M."/>
        </authorList>
    </citation>
    <scope>NUCLEOTIDE SEQUENCE [LARGE SCALE GENOMIC DNA]</scope>
    <source>
        <strain evidence="1 2">DSM 24163</strain>
    </source>
</reference>
<keyword evidence="2" id="KW-1185">Reference proteome</keyword>
<dbReference type="Proteomes" id="UP000521199">
    <property type="component" value="Unassembled WGS sequence"/>
</dbReference>
<name>A0A7W8G1P3_9GAMM</name>
<organism evidence="1 2">
    <name type="scientific">Chiayiivirga flava</name>
    <dbReference type="NCBI Taxonomy" id="659595"/>
    <lineage>
        <taxon>Bacteria</taxon>
        <taxon>Pseudomonadati</taxon>
        <taxon>Pseudomonadota</taxon>
        <taxon>Gammaproteobacteria</taxon>
        <taxon>Lysobacterales</taxon>
        <taxon>Lysobacteraceae</taxon>
        <taxon>Chiayiivirga</taxon>
    </lineage>
</organism>
<evidence type="ECO:0008006" key="3">
    <source>
        <dbReference type="Google" id="ProtNLM"/>
    </source>
</evidence>
<proteinExistence type="predicted"/>
<evidence type="ECO:0000313" key="2">
    <source>
        <dbReference type="Proteomes" id="UP000521199"/>
    </source>
</evidence>
<dbReference type="AlphaFoldDB" id="A0A7W8G1P3"/>
<protein>
    <recommendedName>
        <fullName evidence="3">CopG family transcriptional regulator</fullName>
    </recommendedName>
</protein>
<dbReference type="EMBL" id="JACHHP010000007">
    <property type="protein sequence ID" value="MBB5209619.1"/>
    <property type="molecule type" value="Genomic_DNA"/>
</dbReference>